<sequence length="301" mass="35221">MQDDTECNFFLSERLTVEVYKRLLDEFDAVICESIAMNQFTAGRYVVAHVGFGSQIFTRLCIHGECLLSAAPMSRWYKKDFHFWDLSCIAAHVRALMEGYLFYMYISEEPLCENEWKAKLWTMHMNDCIKRLKLMQSTGDADKITFFETERDKIRDNLNSNDFFLKLPSSVKKNCLNGKFLMIYPRDELILKYKIDKNLFDSIFDILSNYIHILPISFYNHEPNKRGSGMFNETDLGYMCLCLDIIITLMRQCNERLAGAFPDAQSCRKGKKSVFSPGPKANLPQLVREHQNRNIKKKRKK</sequence>
<gene>
    <name evidence="1" type="ORF">PDTA9734_33230</name>
</gene>
<name>A0ABN6LRS7_9ENTR</name>
<evidence type="ECO:0000313" key="2">
    <source>
        <dbReference type="Proteomes" id="UP001320460"/>
    </source>
</evidence>
<accession>A0ABN6LRS7</accession>
<dbReference type="RefSeq" id="WP_125124941.1">
    <property type="nucleotide sequence ID" value="NZ_AP025334.1"/>
</dbReference>
<proteinExistence type="predicted"/>
<keyword evidence="2" id="KW-1185">Reference proteome</keyword>
<evidence type="ECO:0000313" key="1">
    <source>
        <dbReference type="EMBL" id="BDD51836.1"/>
    </source>
</evidence>
<dbReference type="Proteomes" id="UP001320460">
    <property type="component" value="Chromosome"/>
</dbReference>
<organism evidence="1 2">
    <name type="scientific">Phytobacter diazotrophicus</name>
    <dbReference type="NCBI Taxonomy" id="395631"/>
    <lineage>
        <taxon>Bacteria</taxon>
        <taxon>Pseudomonadati</taxon>
        <taxon>Pseudomonadota</taxon>
        <taxon>Gammaproteobacteria</taxon>
        <taxon>Enterobacterales</taxon>
        <taxon>Enterobacteriaceae</taxon>
        <taxon>Phytobacter</taxon>
    </lineage>
</organism>
<protein>
    <submittedName>
        <fullName evidence="1">Uncharacterized protein</fullName>
    </submittedName>
</protein>
<reference evidence="1 2" key="1">
    <citation type="submission" date="2021-12" db="EMBL/GenBank/DDBJ databases">
        <title>Complete genome sequence of Phytobacter diazotrophicus TA9734.</title>
        <authorList>
            <person name="Kubota H."/>
            <person name="Nakayama Y."/>
            <person name="Ariyoshi T."/>
        </authorList>
    </citation>
    <scope>NUCLEOTIDE SEQUENCE [LARGE SCALE GENOMIC DNA]</scope>
    <source>
        <strain evidence="1 2">TA9734</strain>
    </source>
</reference>
<dbReference type="EMBL" id="AP025334">
    <property type="protein sequence ID" value="BDD51836.1"/>
    <property type="molecule type" value="Genomic_DNA"/>
</dbReference>